<dbReference type="InterPro" id="IPR001173">
    <property type="entry name" value="Glyco_trans_2-like"/>
</dbReference>
<keyword evidence="3" id="KW-0808">Transferase</keyword>
<dbReference type="EMBL" id="CP035704">
    <property type="protein sequence ID" value="QBB70546.1"/>
    <property type="molecule type" value="Genomic_DNA"/>
</dbReference>
<name>A0A411HJ36_9GAMM</name>
<proteinExistence type="inferred from homology"/>
<dbReference type="Proteomes" id="UP000291562">
    <property type="component" value="Chromosome"/>
</dbReference>
<dbReference type="OrthoDB" id="9815923at2"/>
<dbReference type="SUPFAM" id="SSF53448">
    <property type="entry name" value="Nucleotide-diphospho-sugar transferases"/>
    <property type="match status" value="1"/>
</dbReference>
<dbReference type="PANTHER" id="PTHR43630:SF2">
    <property type="entry name" value="GLYCOSYLTRANSFERASE"/>
    <property type="match status" value="1"/>
</dbReference>
<dbReference type="Gene3D" id="1.25.40.10">
    <property type="entry name" value="Tetratricopeptide repeat domain"/>
    <property type="match status" value="1"/>
</dbReference>
<keyword evidence="4" id="KW-1185">Reference proteome</keyword>
<dbReference type="SUPFAM" id="SSF48452">
    <property type="entry name" value="TPR-like"/>
    <property type="match status" value="1"/>
</dbReference>
<dbReference type="Gene3D" id="3.90.550.10">
    <property type="entry name" value="Spore Coat Polysaccharide Biosynthesis Protein SpsA, Chain A"/>
    <property type="match status" value="1"/>
</dbReference>
<sequence length="358" mass="40853">MRVCLCMIVKNESHVIERCLRSVRPFIHSWAISDTGSSDGTQEIIRRVLADLPGELIERPWVDFSHNRNEALKLAAKHGDFALTIDADEVLEADAGFVYPRLDAPGYMVEVHYANTSYQRTALVRTNALWEWKGVLHEALNSPLAAAVQRLPGLRMRPFPDGARSQRPAEEKYTDDAAVLQRALFAEPDNARYAFYLAQSWRDAGQNEKALSAYEHRVAMGGWDEEVFFAKFQVAVIKERLGRPYADIVAAYLEAYDFRSARAESMCELARYCRLQNRFAVAAEFARIAMEIPQPADLLFVDVTVYAWRAKDELAVSAYYCKKRELSERLCMELLEGNSLPESERERVQKNLEFARSL</sequence>
<protein>
    <submittedName>
        <fullName evidence="3">Glycosyltransferase</fullName>
    </submittedName>
</protein>
<organism evidence="3 4">
    <name type="scientific">Pseudolysobacter antarcticus</name>
    <dbReference type="NCBI Taxonomy" id="2511995"/>
    <lineage>
        <taxon>Bacteria</taxon>
        <taxon>Pseudomonadati</taxon>
        <taxon>Pseudomonadota</taxon>
        <taxon>Gammaproteobacteria</taxon>
        <taxon>Lysobacterales</taxon>
        <taxon>Rhodanobacteraceae</taxon>
        <taxon>Pseudolysobacter</taxon>
    </lineage>
</organism>
<feature type="domain" description="Glycosyltransferase 2-like" evidence="2">
    <location>
        <begin position="5"/>
        <end position="94"/>
    </location>
</feature>
<dbReference type="InterPro" id="IPR011990">
    <property type="entry name" value="TPR-like_helical_dom_sf"/>
</dbReference>
<comment type="similarity">
    <text evidence="1">Belongs to the glycosyltransferase 2 family. WaaE/KdtX subfamily.</text>
</comment>
<gene>
    <name evidence="3" type="ORF">ELE36_09315</name>
</gene>
<dbReference type="AlphaFoldDB" id="A0A411HJ36"/>
<dbReference type="RefSeq" id="WP_129832804.1">
    <property type="nucleotide sequence ID" value="NZ_CP035704.1"/>
</dbReference>
<evidence type="ECO:0000259" key="2">
    <source>
        <dbReference type="Pfam" id="PF00535"/>
    </source>
</evidence>
<evidence type="ECO:0000313" key="3">
    <source>
        <dbReference type="EMBL" id="QBB70546.1"/>
    </source>
</evidence>
<evidence type="ECO:0000256" key="1">
    <source>
        <dbReference type="ARBA" id="ARBA00038494"/>
    </source>
</evidence>
<dbReference type="Pfam" id="PF00535">
    <property type="entry name" value="Glycos_transf_2"/>
    <property type="match status" value="1"/>
</dbReference>
<dbReference type="PANTHER" id="PTHR43630">
    <property type="entry name" value="POLY-BETA-1,6-N-ACETYL-D-GLUCOSAMINE SYNTHASE"/>
    <property type="match status" value="1"/>
</dbReference>
<dbReference type="GO" id="GO:0016740">
    <property type="term" value="F:transferase activity"/>
    <property type="evidence" value="ECO:0007669"/>
    <property type="project" value="UniProtKB-KW"/>
</dbReference>
<dbReference type="InterPro" id="IPR029044">
    <property type="entry name" value="Nucleotide-diphossugar_trans"/>
</dbReference>
<accession>A0A411HJ36</accession>
<dbReference type="KEGG" id="xbc:ELE36_09315"/>
<reference evidence="3 4" key="1">
    <citation type="submission" date="2019-01" db="EMBL/GenBank/DDBJ databases">
        <title>Pseudolysobacter antarctica gen. nov., sp. nov., isolated from Fildes Peninsula, Antarctica.</title>
        <authorList>
            <person name="Wei Z."/>
            <person name="Peng F."/>
        </authorList>
    </citation>
    <scope>NUCLEOTIDE SEQUENCE [LARGE SCALE GENOMIC DNA]</scope>
    <source>
        <strain evidence="3 4">AQ6-296</strain>
    </source>
</reference>
<evidence type="ECO:0000313" key="4">
    <source>
        <dbReference type="Proteomes" id="UP000291562"/>
    </source>
</evidence>